<keyword evidence="3" id="KW-1185">Reference proteome</keyword>
<protein>
    <submittedName>
        <fullName evidence="2">Uncharacterized protein</fullName>
    </submittedName>
</protein>
<organism evidence="2 3">
    <name type="scientific">Crotalaria pallida</name>
    <name type="common">Smooth rattlebox</name>
    <name type="synonym">Crotalaria striata</name>
    <dbReference type="NCBI Taxonomy" id="3830"/>
    <lineage>
        <taxon>Eukaryota</taxon>
        <taxon>Viridiplantae</taxon>
        <taxon>Streptophyta</taxon>
        <taxon>Embryophyta</taxon>
        <taxon>Tracheophyta</taxon>
        <taxon>Spermatophyta</taxon>
        <taxon>Magnoliopsida</taxon>
        <taxon>eudicotyledons</taxon>
        <taxon>Gunneridae</taxon>
        <taxon>Pentapetalae</taxon>
        <taxon>rosids</taxon>
        <taxon>fabids</taxon>
        <taxon>Fabales</taxon>
        <taxon>Fabaceae</taxon>
        <taxon>Papilionoideae</taxon>
        <taxon>50 kb inversion clade</taxon>
        <taxon>genistoids sensu lato</taxon>
        <taxon>core genistoids</taxon>
        <taxon>Crotalarieae</taxon>
        <taxon>Crotalaria</taxon>
    </lineage>
</organism>
<comment type="caution">
    <text evidence="2">The sequence shown here is derived from an EMBL/GenBank/DDBJ whole genome shotgun (WGS) entry which is preliminary data.</text>
</comment>
<reference evidence="2 3" key="1">
    <citation type="submission" date="2024-01" db="EMBL/GenBank/DDBJ databases">
        <title>The genomes of 5 underutilized Papilionoideae crops provide insights into root nodulation and disease resistanc.</title>
        <authorList>
            <person name="Yuan L."/>
        </authorList>
    </citation>
    <scope>NUCLEOTIDE SEQUENCE [LARGE SCALE GENOMIC DNA]</scope>
    <source>
        <strain evidence="2">ZHUSHIDOU_FW_LH</strain>
        <tissue evidence="2">Leaf</tissue>
    </source>
</reference>
<keyword evidence="1" id="KW-0472">Membrane</keyword>
<keyword evidence="1" id="KW-1133">Transmembrane helix</keyword>
<dbReference type="EMBL" id="JAYWIO010000001">
    <property type="protein sequence ID" value="KAK7287572.1"/>
    <property type="molecule type" value="Genomic_DNA"/>
</dbReference>
<dbReference type="AlphaFoldDB" id="A0AAN9IWD3"/>
<evidence type="ECO:0000313" key="2">
    <source>
        <dbReference type="EMBL" id="KAK7287572.1"/>
    </source>
</evidence>
<evidence type="ECO:0000313" key="3">
    <source>
        <dbReference type="Proteomes" id="UP001372338"/>
    </source>
</evidence>
<feature type="transmembrane region" description="Helical" evidence="1">
    <location>
        <begin position="45"/>
        <end position="76"/>
    </location>
</feature>
<sequence>MCAFKGLKIPAFCIYFSACCVVLGYASWCMQKYYEIICSFELIELAVFCVIVTCQFLSAVGSHLGFPLSGFLPYFLKKKSSFTVGS</sequence>
<accession>A0AAN9IWD3</accession>
<gene>
    <name evidence="2" type="ORF">RIF29_00853</name>
</gene>
<proteinExistence type="predicted"/>
<evidence type="ECO:0000256" key="1">
    <source>
        <dbReference type="SAM" id="Phobius"/>
    </source>
</evidence>
<feature type="transmembrane region" description="Helical" evidence="1">
    <location>
        <begin position="12"/>
        <end position="33"/>
    </location>
</feature>
<keyword evidence="1" id="KW-0812">Transmembrane</keyword>
<dbReference type="Proteomes" id="UP001372338">
    <property type="component" value="Unassembled WGS sequence"/>
</dbReference>
<name>A0AAN9IWD3_CROPI</name>